<gene>
    <name evidence="4" type="ORF">ENT72_08545</name>
    <name evidence="3" type="ORF">ENU12_05055</name>
</gene>
<evidence type="ECO:0000259" key="2">
    <source>
        <dbReference type="SMART" id="SM01065"/>
    </source>
</evidence>
<name>A0A7C4S057_FERPE</name>
<keyword evidence="4" id="KW-0378">Hydrolase</keyword>
<dbReference type="EMBL" id="DTBH01000113">
    <property type="protein sequence ID" value="HGQ77272.1"/>
    <property type="molecule type" value="Genomic_DNA"/>
</dbReference>
<dbReference type="CDD" id="cd07184">
    <property type="entry name" value="E_set_Isoamylase_like_N"/>
    <property type="match status" value="2"/>
</dbReference>
<evidence type="ECO:0000256" key="1">
    <source>
        <dbReference type="ARBA" id="ARBA00010926"/>
    </source>
</evidence>
<dbReference type="CDD" id="cd02859">
    <property type="entry name" value="E_set_AMPKbeta_like_N"/>
    <property type="match status" value="1"/>
</dbReference>
<feature type="domain" description="CBM20" evidence="2">
    <location>
        <begin position="284"/>
        <end position="367"/>
    </location>
</feature>
<dbReference type="InterPro" id="IPR032640">
    <property type="entry name" value="AMPK1_CBM"/>
</dbReference>
<dbReference type="GO" id="GO:2001070">
    <property type="term" value="F:starch binding"/>
    <property type="evidence" value="ECO:0007669"/>
    <property type="project" value="InterPro"/>
</dbReference>
<dbReference type="InterPro" id="IPR014756">
    <property type="entry name" value="Ig_E-set"/>
</dbReference>
<dbReference type="SUPFAM" id="SSF81296">
    <property type="entry name" value="E set domains"/>
    <property type="match status" value="3"/>
</dbReference>
<evidence type="ECO:0000313" key="3">
    <source>
        <dbReference type="EMBL" id="HGQ77272.1"/>
    </source>
</evidence>
<dbReference type="Gene3D" id="2.60.40.10">
    <property type="entry name" value="Immunoglobulins"/>
    <property type="match status" value="3"/>
</dbReference>
<accession>A0A7C4S057</accession>
<feature type="domain" description="CBM20" evidence="2">
    <location>
        <begin position="34"/>
        <end position="113"/>
    </location>
</feature>
<dbReference type="SMART" id="SM01065">
    <property type="entry name" value="CBM_2"/>
    <property type="match status" value="3"/>
</dbReference>
<dbReference type="EMBL" id="DSZT01000278">
    <property type="protein sequence ID" value="HGU42937.1"/>
    <property type="molecule type" value="Genomic_DNA"/>
</dbReference>
<dbReference type="InterPro" id="IPR013783">
    <property type="entry name" value="Ig-like_fold"/>
</dbReference>
<evidence type="ECO:0000313" key="4">
    <source>
        <dbReference type="EMBL" id="HGU42937.1"/>
    </source>
</evidence>
<protein>
    <submittedName>
        <fullName evidence="4">Glycoside hydrolase family 13</fullName>
    </submittedName>
</protein>
<dbReference type="InterPro" id="IPR002044">
    <property type="entry name" value="CBM20"/>
</dbReference>
<dbReference type="GO" id="GO:0016787">
    <property type="term" value="F:hydrolase activity"/>
    <property type="evidence" value="ECO:0007669"/>
    <property type="project" value="UniProtKB-KW"/>
</dbReference>
<dbReference type="Pfam" id="PF16561">
    <property type="entry name" value="AMPK1_CBM"/>
    <property type="match status" value="3"/>
</dbReference>
<comment type="caution">
    <text evidence="4">The sequence shown here is derived from an EMBL/GenBank/DDBJ whole genome shotgun (WGS) entry which is preliminary data.</text>
</comment>
<feature type="domain" description="CBM20" evidence="2">
    <location>
        <begin position="157"/>
        <end position="235"/>
    </location>
</feature>
<dbReference type="InterPro" id="IPR050827">
    <property type="entry name" value="CRP1_MDG1_kinase"/>
</dbReference>
<sequence>MKLSMFSNLKKALFVVTLIVLLSTLSFAGVTYKDGKVIFTFKAQANVVYLAGTFNNWSPTAWAMKLVDGVWTYEAELKPGTYQYKLVIDGKTWKEDPEAPAYVDDGFGGKNGIFTLTDDGKIIAPEGTTQAQTQQGGKKYILNEKRENTIFVDADGYVIIRYYNKDAKQPYIAGSFNNWKADDTPLYFIEDGWWEAVLELQPGVYEYKFVVDGNWIPDPNAFAYTDDGFGGLNAVIEVASEGGKLVVKAPATAVKEGKQEEAKVEEKKPVATVGKVTPGLSVVDGKVVFAVKKENAQEAYLAGSFNGWNPRAQKMQLIDGYWVTTLALQPGVHKYKFVFVIGGNDVWEEDPLAPAYEPDGFGGKNGVFKLVEKDGKLAIEGVESQAGGLPVKGKYEFTYSFKLDATKYLVFTGAPTTKLTLMFVPNSDITVSLVYGGATVDSALFNLKNDKLNVGFHYKTPWNLPAGTKAKDTGLVFSYKVMEKVSVIFGLGYTSNKLPMVGGLEYNCLTLVAASDYYATGYSVAARYDIEKPFGLSVEGLYNLANSSYYVAMSFSTEQFAIYGNFDGSKLFTEAKTEIFGFGLYANGTYTLGSTNYAVYGQISVDKYKFGIGYEKSSTTNAVSVVFGRFDNVYDVKLTIKNTNLQNIMGATTLTLNGVVSF</sequence>
<reference evidence="4" key="1">
    <citation type="journal article" date="2020" name="mSystems">
        <title>Genome- and Community-Level Interaction Insights into Carbon Utilization and Element Cycling Functions of Hydrothermarchaeota in Hydrothermal Sediment.</title>
        <authorList>
            <person name="Zhou Z."/>
            <person name="Liu Y."/>
            <person name="Xu W."/>
            <person name="Pan J."/>
            <person name="Luo Z.H."/>
            <person name="Li M."/>
        </authorList>
    </citation>
    <scope>NUCLEOTIDE SEQUENCE [LARGE SCALE GENOMIC DNA]</scope>
    <source>
        <strain evidence="4">SpSt-604</strain>
        <strain evidence="3">SpSt-640</strain>
    </source>
</reference>
<organism evidence="4">
    <name type="scientific">Fervidobacterium pennivorans</name>
    <dbReference type="NCBI Taxonomy" id="93466"/>
    <lineage>
        <taxon>Bacteria</taxon>
        <taxon>Thermotogati</taxon>
        <taxon>Thermotogota</taxon>
        <taxon>Thermotogae</taxon>
        <taxon>Thermotogales</taxon>
        <taxon>Fervidobacteriaceae</taxon>
        <taxon>Fervidobacterium</taxon>
    </lineage>
</organism>
<proteinExistence type="inferred from homology"/>
<dbReference type="AlphaFoldDB" id="A0A7C4S057"/>
<comment type="similarity">
    <text evidence="1">Belongs to the 5'-AMP-activated protein kinase beta subunit family.</text>
</comment>
<dbReference type="PANTHER" id="PTHR10343">
    <property type="entry name" value="5'-AMP-ACTIVATED PROTEIN KINASE , BETA SUBUNIT"/>
    <property type="match status" value="1"/>
</dbReference>
<dbReference type="PANTHER" id="PTHR10343:SF84">
    <property type="entry name" value="5'-AMP-ACTIVATED PROTEIN KINASE SUBUNIT BETA-1"/>
    <property type="match status" value="1"/>
</dbReference>